<sequence length="224" mass="25081">MVGPNFESHKRPSHRACELNQHPNIQYHTAQLPFWTVHPVYCSNVVMKDLTILAPLNAPNTDGIDPGVGFGSEMSGGISNVLVRDLHVWNSAQAVRLKTDVGRGGYITYITIANVTMEKVKVPIRFSRRADDHSDDNYDRTALPRISNVLISDVVGVDLQRAPMLEAVPGAVYEGICFRNFSLRGIRRQDRWHCKSVYGEAHEVFPAPCEEFRKNGSSSWCGFL</sequence>
<organism evidence="5 6">
    <name type="scientific">Miscanthus lutarioriparius</name>
    <dbReference type="NCBI Taxonomy" id="422564"/>
    <lineage>
        <taxon>Eukaryota</taxon>
        <taxon>Viridiplantae</taxon>
        <taxon>Streptophyta</taxon>
        <taxon>Embryophyta</taxon>
        <taxon>Tracheophyta</taxon>
        <taxon>Spermatophyta</taxon>
        <taxon>Magnoliopsida</taxon>
        <taxon>Liliopsida</taxon>
        <taxon>Poales</taxon>
        <taxon>Poaceae</taxon>
        <taxon>PACMAD clade</taxon>
        <taxon>Panicoideae</taxon>
        <taxon>Andropogonodae</taxon>
        <taxon>Andropogoneae</taxon>
        <taxon>Saccharinae</taxon>
        <taxon>Miscanthus</taxon>
    </lineage>
</organism>
<comment type="similarity">
    <text evidence="1 4">Belongs to the glycosyl hydrolase 28 family.</text>
</comment>
<evidence type="ECO:0008006" key="7">
    <source>
        <dbReference type="Google" id="ProtNLM"/>
    </source>
</evidence>
<dbReference type="GO" id="GO:0005975">
    <property type="term" value="P:carbohydrate metabolic process"/>
    <property type="evidence" value="ECO:0007669"/>
    <property type="project" value="InterPro"/>
</dbReference>
<comment type="caution">
    <text evidence="5">The sequence shown here is derived from an EMBL/GenBank/DDBJ whole genome shotgun (WGS) entry which is preliminary data.</text>
</comment>
<dbReference type="EMBL" id="CAJGYO010000013">
    <property type="protein sequence ID" value="CAD6266287.1"/>
    <property type="molecule type" value="Genomic_DNA"/>
</dbReference>
<dbReference type="InterPro" id="IPR000743">
    <property type="entry name" value="Glyco_hydro_28"/>
</dbReference>
<reference evidence="5" key="1">
    <citation type="submission" date="2020-10" db="EMBL/GenBank/DDBJ databases">
        <authorList>
            <person name="Han B."/>
            <person name="Lu T."/>
            <person name="Zhao Q."/>
            <person name="Huang X."/>
            <person name="Zhao Y."/>
        </authorList>
    </citation>
    <scope>NUCLEOTIDE SEQUENCE</scope>
</reference>
<dbReference type="OrthoDB" id="187139at2759"/>
<evidence type="ECO:0000313" key="6">
    <source>
        <dbReference type="Proteomes" id="UP000604825"/>
    </source>
</evidence>
<evidence type="ECO:0000256" key="3">
    <source>
        <dbReference type="ARBA" id="ARBA00023295"/>
    </source>
</evidence>
<dbReference type="Proteomes" id="UP000604825">
    <property type="component" value="Unassembled WGS sequence"/>
</dbReference>
<accession>A0A811R840</accession>
<dbReference type="Pfam" id="PF00295">
    <property type="entry name" value="Glyco_hydro_28"/>
    <property type="match status" value="1"/>
</dbReference>
<dbReference type="PANTHER" id="PTHR31339">
    <property type="entry name" value="PECTIN LYASE-RELATED"/>
    <property type="match status" value="1"/>
</dbReference>
<keyword evidence="3 4" id="KW-0326">Glycosidase</keyword>
<evidence type="ECO:0000256" key="1">
    <source>
        <dbReference type="ARBA" id="ARBA00008834"/>
    </source>
</evidence>
<keyword evidence="2 4" id="KW-0378">Hydrolase</keyword>
<evidence type="ECO:0000313" key="5">
    <source>
        <dbReference type="EMBL" id="CAD6266287.1"/>
    </source>
</evidence>
<proteinExistence type="inferred from homology"/>
<dbReference type="SUPFAM" id="SSF51126">
    <property type="entry name" value="Pectin lyase-like"/>
    <property type="match status" value="1"/>
</dbReference>
<name>A0A811R840_9POAL</name>
<dbReference type="InterPro" id="IPR051801">
    <property type="entry name" value="GH28_Enzymes"/>
</dbReference>
<dbReference type="GO" id="GO:0004650">
    <property type="term" value="F:polygalacturonase activity"/>
    <property type="evidence" value="ECO:0007669"/>
    <property type="project" value="InterPro"/>
</dbReference>
<dbReference type="InterPro" id="IPR011050">
    <property type="entry name" value="Pectin_lyase_fold/virulence"/>
</dbReference>
<protein>
    <recommendedName>
        <fullName evidence="7">Polygalacturonase</fullName>
    </recommendedName>
</protein>
<dbReference type="AlphaFoldDB" id="A0A811R840"/>
<evidence type="ECO:0000256" key="2">
    <source>
        <dbReference type="ARBA" id="ARBA00022801"/>
    </source>
</evidence>
<keyword evidence="6" id="KW-1185">Reference proteome</keyword>
<evidence type="ECO:0000256" key="4">
    <source>
        <dbReference type="RuleBase" id="RU361169"/>
    </source>
</evidence>
<dbReference type="InterPro" id="IPR012334">
    <property type="entry name" value="Pectin_lyas_fold"/>
</dbReference>
<dbReference type="Gene3D" id="2.160.20.10">
    <property type="entry name" value="Single-stranded right-handed beta-helix, Pectin lyase-like"/>
    <property type="match status" value="2"/>
</dbReference>
<dbReference type="PANTHER" id="PTHR31339:SF4">
    <property type="entry name" value="PECTIN LYASE-LIKE SUPERFAMILY PROTEIN"/>
    <property type="match status" value="1"/>
</dbReference>
<gene>
    <name evidence="5" type="ORF">NCGR_LOCUS49592</name>
</gene>